<dbReference type="InterPro" id="IPR027417">
    <property type="entry name" value="P-loop_NTPase"/>
</dbReference>
<dbReference type="Proteomes" id="UP000290475">
    <property type="component" value="Unassembled WGS sequence"/>
</dbReference>
<evidence type="ECO:0000259" key="2">
    <source>
        <dbReference type="Pfam" id="PF07319"/>
    </source>
</evidence>
<organism evidence="3 5">
    <name type="scientific">Lacticaseibacillus chiayiensis</name>
    <dbReference type="NCBI Taxonomy" id="2100821"/>
    <lineage>
        <taxon>Bacteria</taxon>
        <taxon>Bacillati</taxon>
        <taxon>Bacillota</taxon>
        <taxon>Bacilli</taxon>
        <taxon>Lactobacillales</taxon>
        <taxon>Lactobacillaceae</taxon>
        <taxon>Lacticaseibacillus</taxon>
    </lineage>
</organism>
<dbReference type="Pfam" id="PF01695">
    <property type="entry name" value="IstB_IS21"/>
    <property type="match status" value="1"/>
</dbReference>
<evidence type="ECO:0000313" key="5">
    <source>
        <dbReference type="Proteomes" id="UP000290475"/>
    </source>
</evidence>
<feature type="domain" description="Primosomal DnaI N-terminal" evidence="2">
    <location>
        <begin position="1"/>
        <end position="93"/>
    </location>
</feature>
<evidence type="ECO:0000313" key="3">
    <source>
        <dbReference type="EMBL" id="RXT29608.1"/>
    </source>
</evidence>
<dbReference type="InterPro" id="IPR009928">
    <property type="entry name" value="DnaI_N"/>
</dbReference>
<sequence>MEDMRKRLAMLMDSRQWRERYFKMVKAALQDSDVQTFLKQHEAELADDAIDRGTAKIYEFVSERNKIARGDLPLAPGYQPTLVVANGLIDVAYEPTDAKMAADEEAKQASLVTSVNMPKDIHDASLTNYDPTDERVDALLAANRFVLAVVADPKTFHQGLYLSGPFGVGKTYLLGAIANDLASKGGIATTLLHVPTFVVEMKSAIGSNTVLKKIDRVKRAQVLMLDDIGAESISPWVRDDVLGIILQYRMQEKMPTLFSSNKSMADLTESLAGTDRGNSEMLKAQRIMERIRFLAKEVTVGGENRRNPMTNKVPNDKE</sequence>
<proteinExistence type="predicted"/>
<dbReference type="EMBL" id="MSSM01000005">
    <property type="protein sequence ID" value="RXT29608.1"/>
    <property type="molecule type" value="Genomic_DNA"/>
</dbReference>
<dbReference type="SUPFAM" id="SSF52540">
    <property type="entry name" value="P-loop containing nucleoside triphosphate hydrolases"/>
    <property type="match status" value="1"/>
</dbReference>
<accession>A0A4Q1UFF2</accession>
<evidence type="ECO:0000313" key="6">
    <source>
        <dbReference type="Proteomes" id="UP001164790"/>
    </source>
</evidence>
<evidence type="ECO:0000259" key="1">
    <source>
        <dbReference type="Pfam" id="PF01695"/>
    </source>
</evidence>
<dbReference type="Gene3D" id="3.40.50.300">
    <property type="entry name" value="P-loop containing nucleotide triphosphate hydrolases"/>
    <property type="match status" value="1"/>
</dbReference>
<protein>
    <submittedName>
        <fullName evidence="3">Primosomal protein DnaI</fullName>
    </submittedName>
</protein>
<dbReference type="EMBL" id="CP107523">
    <property type="protein sequence ID" value="UYN55419.1"/>
    <property type="molecule type" value="Genomic_DNA"/>
</dbReference>
<name>A0A4Q1UFF2_9LACO</name>
<dbReference type="NCBIfam" id="NF006505">
    <property type="entry name" value="PRK08939.1"/>
    <property type="match status" value="1"/>
</dbReference>
<reference evidence="4" key="2">
    <citation type="submission" date="2022-10" db="EMBL/GenBank/DDBJ databases">
        <title>Comparative genomic analysis and in-vitro probiotic properties of the potential probiotic L. chiayiensis AACE 3.</title>
        <authorList>
            <person name="Kang X."/>
        </authorList>
    </citation>
    <scope>NUCLEOTIDE SEQUENCE</scope>
    <source>
        <strain evidence="4">AACE 3</strain>
    </source>
</reference>
<dbReference type="InterPro" id="IPR002611">
    <property type="entry name" value="IstB_ATP-bd"/>
</dbReference>
<dbReference type="PANTHER" id="PTHR30050">
    <property type="entry name" value="CHROMOSOMAL REPLICATION INITIATOR PROTEIN DNAA"/>
    <property type="match status" value="1"/>
</dbReference>
<dbReference type="GO" id="GO:0006260">
    <property type="term" value="P:DNA replication"/>
    <property type="evidence" value="ECO:0007669"/>
    <property type="project" value="TreeGrafter"/>
</dbReference>
<evidence type="ECO:0000313" key="4">
    <source>
        <dbReference type="EMBL" id="UYN55419.1"/>
    </source>
</evidence>
<reference evidence="3 5" key="1">
    <citation type="submission" date="2017-01" db="EMBL/GenBank/DDBJ databases">
        <title>Lactobacillus chiayiensis sp. nov., a lactic acid bacterium isolated from compost.</title>
        <authorList>
            <person name="Huang C.-H."/>
        </authorList>
    </citation>
    <scope>NUCLEOTIDE SEQUENCE [LARGE SCALE GENOMIC DNA]</scope>
    <source>
        <strain evidence="3">Chh01</strain>
        <strain evidence="5">chh01</strain>
    </source>
</reference>
<dbReference type="PANTHER" id="PTHR30050:SF8">
    <property type="entry name" value="PRIMOSOMAL PROTEIN DNAI"/>
    <property type="match status" value="1"/>
</dbReference>
<keyword evidence="6" id="KW-1185">Reference proteome</keyword>
<dbReference type="Proteomes" id="UP001164790">
    <property type="component" value="Chromosome"/>
</dbReference>
<dbReference type="GO" id="GO:0005524">
    <property type="term" value="F:ATP binding"/>
    <property type="evidence" value="ECO:0007669"/>
    <property type="project" value="InterPro"/>
</dbReference>
<gene>
    <name evidence="4" type="primary">dnaI</name>
    <name evidence="3" type="ORF">BVJ53_02700</name>
    <name evidence="4" type="ORF">OFW50_07840</name>
</gene>
<dbReference type="AlphaFoldDB" id="A0A4Q1UFF2"/>
<dbReference type="Pfam" id="PF07319">
    <property type="entry name" value="DnaI_N"/>
    <property type="match status" value="1"/>
</dbReference>
<dbReference type="RefSeq" id="WP_129301035.1">
    <property type="nucleotide sequence ID" value="NZ_CP074378.1"/>
</dbReference>
<feature type="domain" description="IstB-like ATP-binding" evidence="1">
    <location>
        <begin position="157"/>
        <end position="306"/>
    </location>
</feature>
<dbReference type="CDD" id="cd00009">
    <property type="entry name" value="AAA"/>
    <property type="match status" value="1"/>
</dbReference>